<evidence type="ECO:0000256" key="1">
    <source>
        <dbReference type="ARBA" id="ARBA00000109"/>
    </source>
</evidence>
<dbReference type="EMBL" id="SUTF01000002">
    <property type="protein sequence ID" value="MBE6509959.1"/>
    <property type="molecule type" value="Genomic_DNA"/>
</dbReference>
<dbReference type="FunFam" id="3.30.160.20:FF:000007">
    <property type="entry name" value="Double-stranded RNA-binding protein Staufen homolog 1"/>
    <property type="match status" value="1"/>
</dbReference>
<dbReference type="HAMAP" id="MF_00104">
    <property type="entry name" value="RNase_III"/>
    <property type="match status" value="1"/>
</dbReference>
<keyword evidence="4" id="KW-0540">Nuclease</keyword>
<dbReference type="Gene3D" id="1.10.1520.10">
    <property type="entry name" value="Ribonuclease III domain"/>
    <property type="match status" value="1"/>
</dbReference>
<evidence type="ECO:0000256" key="3">
    <source>
        <dbReference type="ARBA" id="ARBA00012177"/>
    </source>
</evidence>
<evidence type="ECO:0000256" key="6">
    <source>
        <dbReference type="ARBA" id="ARBA00022801"/>
    </source>
</evidence>
<dbReference type="Proteomes" id="UP000713479">
    <property type="component" value="Unassembled WGS sequence"/>
</dbReference>
<dbReference type="SUPFAM" id="SSF54768">
    <property type="entry name" value="dsRNA-binding domain-like"/>
    <property type="match status" value="1"/>
</dbReference>
<evidence type="ECO:0000313" key="11">
    <source>
        <dbReference type="Proteomes" id="UP000713479"/>
    </source>
</evidence>
<evidence type="ECO:0000313" key="10">
    <source>
        <dbReference type="EMBL" id="MBE6509959.1"/>
    </source>
</evidence>
<dbReference type="InterPro" id="IPR011907">
    <property type="entry name" value="RNase_III"/>
</dbReference>
<dbReference type="PROSITE" id="PS50137">
    <property type="entry name" value="DS_RBD"/>
    <property type="match status" value="1"/>
</dbReference>
<dbReference type="InterPro" id="IPR014720">
    <property type="entry name" value="dsRBD_dom"/>
</dbReference>
<evidence type="ECO:0000256" key="5">
    <source>
        <dbReference type="ARBA" id="ARBA00022759"/>
    </source>
</evidence>
<dbReference type="NCBIfam" id="TIGR02191">
    <property type="entry name" value="RNaseIII"/>
    <property type="match status" value="1"/>
</dbReference>
<organism evidence="10 11">
    <name type="scientific">Methanobrevibacter millerae</name>
    <dbReference type="NCBI Taxonomy" id="230361"/>
    <lineage>
        <taxon>Archaea</taxon>
        <taxon>Methanobacteriati</taxon>
        <taxon>Methanobacteriota</taxon>
        <taxon>Methanomada group</taxon>
        <taxon>Methanobacteria</taxon>
        <taxon>Methanobacteriales</taxon>
        <taxon>Methanobacteriaceae</taxon>
        <taxon>Methanobrevibacter</taxon>
    </lineage>
</organism>
<gene>
    <name evidence="10" type="primary">rnc</name>
    <name evidence="10" type="ORF">E7Z74_01630</name>
</gene>
<dbReference type="PANTHER" id="PTHR11207:SF0">
    <property type="entry name" value="RIBONUCLEASE 3"/>
    <property type="match status" value="1"/>
</dbReference>
<protein>
    <recommendedName>
        <fullName evidence="3">ribonuclease III</fullName>
        <ecNumber evidence="3">3.1.26.3</ecNumber>
    </recommendedName>
</protein>
<name>A0A8T3VQU8_9EURY</name>
<dbReference type="AlphaFoldDB" id="A0A8T3VQU8"/>
<dbReference type="SMART" id="SM00535">
    <property type="entry name" value="RIBOc"/>
    <property type="match status" value="1"/>
</dbReference>
<dbReference type="CDD" id="cd00593">
    <property type="entry name" value="RIBOc"/>
    <property type="match status" value="1"/>
</dbReference>
<dbReference type="Gene3D" id="3.30.160.20">
    <property type="match status" value="1"/>
</dbReference>
<dbReference type="GO" id="GO:0004525">
    <property type="term" value="F:ribonuclease III activity"/>
    <property type="evidence" value="ECO:0007669"/>
    <property type="project" value="UniProtKB-EC"/>
</dbReference>
<dbReference type="InterPro" id="IPR036389">
    <property type="entry name" value="RNase_III_sf"/>
</dbReference>
<reference evidence="10" key="1">
    <citation type="submission" date="2019-04" db="EMBL/GenBank/DDBJ databases">
        <title>Evolution of Biomass-Degrading Anaerobic Consortia Revealed by Metagenomics.</title>
        <authorList>
            <person name="Peng X."/>
        </authorList>
    </citation>
    <scope>NUCLEOTIDE SEQUENCE</scope>
    <source>
        <strain evidence="10">SIG13</strain>
    </source>
</reference>
<comment type="catalytic activity">
    <reaction evidence="1">
        <text>Endonucleolytic cleavage to 5'-phosphomonoester.</text>
        <dbReference type="EC" id="3.1.26.3"/>
    </reaction>
</comment>
<dbReference type="InterPro" id="IPR000999">
    <property type="entry name" value="RNase_III_dom"/>
</dbReference>
<evidence type="ECO:0000256" key="2">
    <source>
        <dbReference type="ARBA" id="ARBA00010183"/>
    </source>
</evidence>
<dbReference type="GO" id="GO:0010468">
    <property type="term" value="P:regulation of gene expression"/>
    <property type="evidence" value="ECO:0007669"/>
    <property type="project" value="TreeGrafter"/>
</dbReference>
<dbReference type="EC" id="3.1.26.3" evidence="3"/>
<dbReference type="Pfam" id="PF00035">
    <property type="entry name" value="dsrm"/>
    <property type="match status" value="1"/>
</dbReference>
<dbReference type="Pfam" id="PF14622">
    <property type="entry name" value="Ribonucleas_3_3"/>
    <property type="match status" value="1"/>
</dbReference>
<dbReference type="FunFam" id="1.10.1520.10:FF:000001">
    <property type="entry name" value="Ribonuclease 3"/>
    <property type="match status" value="1"/>
</dbReference>
<dbReference type="GO" id="GO:0006364">
    <property type="term" value="P:rRNA processing"/>
    <property type="evidence" value="ECO:0007669"/>
    <property type="project" value="InterPro"/>
</dbReference>
<comment type="similarity">
    <text evidence="2">Belongs to the ribonuclease III family.</text>
</comment>
<dbReference type="GO" id="GO:0003725">
    <property type="term" value="F:double-stranded RNA binding"/>
    <property type="evidence" value="ECO:0007669"/>
    <property type="project" value="TreeGrafter"/>
</dbReference>
<dbReference type="PANTHER" id="PTHR11207">
    <property type="entry name" value="RIBONUCLEASE III"/>
    <property type="match status" value="1"/>
</dbReference>
<sequence length="222" mass="26197">MNLYERFDIEPKNEDYYKMAFMHGSYATVHDIKYDYERLEFLGDSILNMLVSEYLYKKYPKYGEGKLTKLRANYVCQSALIYYSHELGLKDYLKVSVDEMNLTDNEVLSITSDIFESFLGALFLDQGLAFTKRFIAKIIFRHIDEEKVFFHDYKSEIKEFCDAHETKIRYELLEEHGVPHDKTFVMAIYLDDEKMGTGMGKNKKEAEQEAAKKAMKNLQLIR</sequence>
<proteinExistence type="inferred from homology"/>
<keyword evidence="7" id="KW-0694">RNA-binding</keyword>
<dbReference type="SMART" id="SM00358">
    <property type="entry name" value="DSRM"/>
    <property type="match status" value="1"/>
</dbReference>
<accession>A0A8T3VQU8</accession>
<dbReference type="CDD" id="cd10845">
    <property type="entry name" value="DSRM_RNAse_III_family"/>
    <property type="match status" value="1"/>
</dbReference>
<keyword evidence="5" id="KW-0255">Endonuclease</keyword>
<evidence type="ECO:0000256" key="4">
    <source>
        <dbReference type="ARBA" id="ARBA00022722"/>
    </source>
</evidence>
<keyword evidence="6 10" id="KW-0378">Hydrolase</keyword>
<evidence type="ECO:0000259" key="8">
    <source>
        <dbReference type="PROSITE" id="PS50137"/>
    </source>
</evidence>
<dbReference type="PROSITE" id="PS50142">
    <property type="entry name" value="RNASE_3_2"/>
    <property type="match status" value="1"/>
</dbReference>
<feature type="domain" description="RNase III" evidence="9">
    <location>
        <begin position="1"/>
        <end position="127"/>
    </location>
</feature>
<dbReference type="PROSITE" id="PS00517">
    <property type="entry name" value="RNASE_3_1"/>
    <property type="match status" value="1"/>
</dbReference>
<dbReference type="SUPFAM" id="SSF69065">
    <property type="entry name" value="RNase III domain-like"/>
    <property type="match status" value="1"/>
</dbReference>
<feature type="domain" description="DRBM" evidence="8">
    <location>
        <begin position="152"/>
        <end position="220"/>
    </location>
</feature>
<comment type="caution">
    <text evidence="10">The sequence shown here is derived from an EMBL/GenBank/DDBJ whole genome shotgun (WGS) entry which is preliminary data.</text>
</comment>
<evidence type="ECO:0000256" key="7">
    <source>
        <dbReference type="ARBA" id="ARBA00022884"/>
    </source>
</evidence>
<evidence type="ECO:0000259" key="9">
    <source>
        <dbReference type="PROSITE" id="PS50142"/>
    </source>
</evidence>